<keyword evidence="3" id="KW-1185">Reference proteome</keyword>
<name>A0A518CP17_9PLAN</name>
<sequence>MSNPEGHESRLSLKDACLTIVLALSIPCLGFLFLMWNFNQPPSAYYKRDTLTNDITRAEVISFLGRPSSDLNGGIRIAYSRTLGWVILYISFDDKGMFLE</sequence>
<gene>
    <name evidence="2" type="ORF">Pla110_27060</name>
</gene>
<organism evidence="2 3">
    <name type="scientific">Polystyrenella longa</name>
    <dbReference type="NCBI Taxonomy" id="2528007"/>
    <lineage>
        <taxon>Bacteria</taxon>
        <taxon>Pseudomonadati</taxon>
        <taxon>Planctomycetota</taxon>
        <taxon>Planctomycetia</taxon>
        <taxon>Planctomycetales</taxon>
        <taxon>Planctomycetaceae</taxon>
        <taxon>Polystyrenella</taxon>
    </lineage>
</organism>
<evidence type="ECO:0000313" key="3">
    <source>
        <dbReference type="Proteomes" id="UP000317178"/>
    </source>
</evidence>
<evidence type="ECO:0000313" key="2">
    <source>
        <dbReference type="EMBL" id="QDU80969.1"/>
    </source>
</evidence>
<accession>A0A518CP17</accession>
<proteinExistence type="predicted"/>
<feature type="transmembrane region" description="Helical" evidence="1">
    <location>
        <begin position="20"/>
        <end position="38"/>
    </location>
</feature>
<dbReference type="KEGG" id="plon:Pla110_27060"/>
<dbReference type="EMBL" id="CP036281">
    <property type="protein sequence ID" value="QDU80969.1"/>
    <property type="molecule type" value="Genomic_DNA"/>
</dbReference>
<dbReference type="AlphaFoldDB" id="A0A518CP17"/>
<keyword evidence="1" id="KW-0472">Membrane</keyword>
<dbReference type="Proteomes" id="UP000317178">
    <property type="component" value="Chromosome"/>
</dbReference>
<keyword evidence="1" id="KW-0812">Transmembrane</keyword>
<protein>
    <submittedName>
        <fullName evidence="2">Uncharacterized protein</fullName>
    </submittedName>
</protein>
<evidence type="ECO:0000256" key="1">
    <source>
        <dbReference type="SAM" id="Phobius"/>
    </source>
</evidence>
<reference evidence="2 3" key="1">
    <citation type="submission" date="2019-02" db="EMBL/GenBank/DDBJ databases">
        <title>Deep-cultivation of Planctomycetes and their phenomic and genomic characterization uncovers novel biology.</title>
        <authorList>
            <person name="Wiegand S."/>
            <person name="Jogler M."/>
            <person name="Boedeker C."/>
            <person name="Pinto D."/>
            <person name="Vollmers J."/>
            <person name="Rivas-Marin E."/>
            <person name="Kohn T."/>
            <person name="Peeters S.H."/>
            <person name="Heuer A."/>
            <person name="Rast P."/>
            <person name="Oberbeckmann S."/>
            <person name="Bunk B."/>
            <person name="Jeske O."/>
            <person name="Meyerdierks A."/>
            <person name="Storesund J.E."/>
            <person name="Kallscheuer N."/>
            <person name="Luecker S."/>
            <person name="Lage O.M."/>
            <person name="Pohl T."/>
            <person name="Merkel B.J."/>
            <person name="Hornburger P."/>
            <person name="Mueller R.-W."/>
            <person name="Bruemmer F."/>
            <person name="Labrenz M."/>
            <person name="Spormann A.M."/>
            <person name="Op den Camp H."/>
            <person name="Overmann J."/>
            <person name="Amann R."/>
            <person name="Jetten M.S.M."/>
            <person name="Mascher T."/>
            <person name="Medema M.H."/>
            <person name="Devos D.P."/>
            <person name="Kaster A.-K."/>
            <person name="Ovreas L."/>
            <person name="Rohde M."/>
            <person name="Galperin M.Y."/>
            <person name="Jogler C."/>
        </authorList>
    </citation>
    <scope>NUCLEOTIDE SEQUENCE [LARGE SCALE GENOMIC DNA]</scope>
    <source>
        <strain evidence="2 3">Pla110</strain>
    </source>
</reference>
<keyword evidence="1" id="KW-1133">Transmembrane helix</keyword>